<keyword evidence="1" id="KW-1133">Transmembrane helix</keyword>
<keyword evidence="1" id="KW-0472">Membrane</keyword>
<organism evidence="2 3">
    <name type="scientific">Corynebacterium genitalium ATCC 33030</name>
    <dbReference type="NCBI Taxonomy" id="585529"/>
    <lineage>
        <taxon>Bacteria</taxon>
        <taxon>Bacillati</taxon>
        <taxon>Actinomycetota</taxon>
        <taxon>Actinomycetes</taxon>
        <taxon>Mycobacteriales</taxon>
        <taxon>Corynebacteriaceae</taxon>
        <taxon>Corynebacterium</taxon>
    </lineage>
</organism>
<keyword evidence="1" id="KW-0812">Transmembrane</keyword>
<evidence type="ECO:0000313" key="2">
    <source>
        <dbReference type="EMBL" id="EFK53616.1"/>
    </source>
</evidence>
<dbReference type="Proteomes" id="UP000004208">
    <property type="component" value="Unassembled WGS sequence"/>
</dbReference>
<keyword evidence="3" id="KW-1185">Reference proteome</keyword>
<dbReference type="HOGENOM" id="CLU_2896436_0_0_11"/>
<reference evidence="2" key="1">
    <citation type="submission" date="2010-06" db="EMBL/GenBank/DDBJ databases">
        <authorList>
            <person name="Muzny D."/>
            <person name="Qin X."/>
            <person name="Buhay C."/>
            <person name="Dugan-Rocha S."/>
            <person name="Ding Y."/>
            <person name="Chen G."/>
            <person name="Hawes A."/>
            <person name="Holder M."/>
            <person name="Jhangiani S."/>
            <person name="Johnson A."/>
            <person name="Khan Z."/>
            <person name="Li Z."/>
            <person name="Liu W."/>
            <person name="Liu X."/>
            <person name="Perez L."/>
            <person name="Shen H."/>
            <person name="Wang Q."/>
            <person name="Watt J."/>
            <person name="Xi L."/>
            <person name="Xin Y."/>
            <person name="Zhou J."/>
            <person name="Deng J."/>
            <person name="Jiang H."/>
            <person name="Liu Y."/>
            <person name="Qu J."/>
            <person name="Song X.-Z."/>
            <person name="Zhang L."/>
            <person name="Villasana D."/>
            <person name="Johnson A."/>
            <person name="Liu J."/>
            <person name="Liyanage D."/>
            <person name="Lorensuhewa L."/>
            <person name="Robinson T."/>
            <person name="Song A."/>
            <person name="Song B.-B."/>
            <person name="Dinh H."/>
            <person name="Thornton R."/>
            <person name="Coyle M."/>
            <person name="Francisco L."/>
            <person name="Jackson L."/>
            <person name="Javaid M."/>
            <person name="Korchina V."/>
            <person name="Kovar C."/>
            <person name="Mata R."/>
            <person name="Mathew T."/>
            <person name="Ngo R."/>
            <person name="Nguyen L."/>
            <person name="Nguyen N."/>
            <person name="Okwuonu G."/>
            <person name="Ongeri F."/>
            <person name="Pham C."/>
            <person name="Simmons D."/>
            <person name="Wilczek-Boney K."/>
            <person name="Hale W."/>
            <person name="Jakkamsetti A."/>
            <person name="Pham P."/>
            <person name="Ruth R."/>
            <person name="San Lucas F."/>
            <person name="Warren J."/>
            <person name="Zhang J."/>
            <person name="Zhao Z."/>
            <person name="Zhou C."/>
            <person name="Zhu D."/>
            <person name="Lee S."/>
            <person name="Bess C."/>
            <person name="Blankenburg K."/>
            <person name="Forbes L."/>
            <person name="Fu Q."/>
            <person name="Gubbala S."/>
            <person name="Hirani K."/>
            <person name="Jayaseelan J.C."/>
            <person name="Lara F."/>
            <person name="Munidasa M."/>
            <person name="Palculict T."/>
            <person name="Patil S."/>
            <person name="Pu L.-L."/>
            <person name="Saada N."/>
            <person name="Tang L."/>
            <person name="Weissenberger G."/>
            <person name="Zhu Y."/>
            <person name="Hemphill L."/>
            <person name="Shang Y."/>
            <person name="Youmans B."/>
            <person name="Ayvaz T."/>
            <person name="Ross M."/>
            <person name="Santibanez J."/>
            <person name="Aqrawi P."/>
            <person name="Gross S."/>
            <person name="Joshi V."/>
            <person name="Fowler G."/>
            <person name="Nazareth L."/>
            <person name="Reid J."/>
            <person name="Worley K."/>
            <person name="Petrosino J."/>
            <person name="Highlander S."/>
            <person name="Gibbs R."/>
        </authorList>
    </citation>
    <scope>NUCLEOTIDE SEQUENCE [LARGE SCALE GENOMIC DNA]</scope>
    <source>
        <strain evidence="2">ATCC 33030</strain>
    </source>
</reference>
<evidence type="ECO:0000313" key="3">
    <source>
        <dbReference type="Proteomes" id="UP000004208"/>
    </source>
</evidence>
<sequence>MPLTVYHLHILTAQWMGFPAGFLVSDIAVFAFARKRLFERGPLGDTIKPNLSDRAWPVFEAG</sequence>
<dbReference type="EMBL" id="ACLJ02000003">
    <property type="protein sequence ID" value="EFK53616.1"/>
    <property type="molecule type" value="Genomic_DNA"/>
</dbReference>
<protein>
    <submittedName>
        <fullName evidence="2">Uncharacterized protein</fullName>
    </submittedName>
</protein>
<proteinExistence type="predicted"/>
<accession>D7WEN9</accession>
<dbReference type="AlphaFoldDB" id="D7WEN9"/>
<name>D7WEN9_9CORY</name>
<feature type="transmembrane region" description="Helical" evidence="1">
    <location>
        <begin position="12"/>
        <end position="33"/>
    </location>
</feature>
<evidence type="ECO:0000256" key="1">
    <source>
        <dbReference type="SAM" id="Phobius"/>
    </source>
</evidence>
<gene>
    <name evidence="2" type="ORF">HMPREF0291_11273</name>
</gene>
<comment type="caution">
    <text evidence="2">The sequence shown here is derived from an EMBL/GenBank/DDBJ whole genome shotgun (WGS) entry which is preliminary data.</text>
</comment>